<evidence type="ECO:0000313" key="4">
    <source>
        <dbReference type="Proteomes" id="UP000001052"/>
    </source>
</evidence>
<keyword evidence="2" id="KW-0812">Transmembrane</keyword>
<dbReference type="RefSeq" id="WP_015751820.1">
    <property type="nucleotide sequence ID" value="NC_013223.1"/>
</dbReference>
<dbReference type="Proteomes" id="UP000001052">
    <property type="component" value="Chromosome"/>
</dbReference>
<reference evidence="4" key="1">
    <citation type="submission" date="2009-09" db="EMBL/GenBank/DDBJ databases">
        <title>The complete chromosome of Desulfohalobium retbaense DSM 5692.</title>
        <authorList>
            <consortium name="US DOE Joint Genome Institute (JGI-PGF)"/>
            <person name="Lucas S."/>
            <person name="Copeland A."/>
            <person name="Lapidus A."/>
            <person name="Glavina del Rio T."/>
            <person name="Dalin E."/>
            <person name="Tice H."/>
            <person name="Bruce D."/>
            <person name="Goodwin L."/>
            <person name="Pitluck S."/>
            <person name="Kyrpides N."/>
            <person name="Mavromatis K."/>
            <person name="Ivanova N."/>
            <person name="Mikhailova N."/>
            <person name="Munk A.C."/>
            <person name="Brettin T."/>
            <person name="Detter J.C."/>
            <person name="Han C."/>
            <person name="Tapia R."/>
            <person name="Larimer F."/>
            <person name="Land M."/>
            <person name="Hauser L."/>
            <person name="Markowitz V."/>
            <person name="Cheng J.-F."/>
            <person name="Hugenholtz P."/>
            <person name="Woyke T."/>
            <person name="Wu D."/>
            <person name="Spring S."/>
            <person name="Klenk H.-P."/>
            <person name="Eisen J.A."/>
        </authorList>
    </citation>
    <scope>NUCLEOTIDE SEQUENCE [LARGE SCALE GENOMIC DNA]</scope>
    <source>
        <strain evidence="4">DSM 5692</strain>
    </source>
</reference>
<reference evidence="3 4" key="2">
    <citation type="journal article" date="2010" name="Stand. Genomic Sci.">
        <title>Complete genome sequence of Desulfohalobium retbaense type strain (HR(100)).</title>
        <authorList>
            <person name="Spring S."/>
            <person name="Nolan M."/>
            <person name="Lapidus A."/>
            <person name="Glavina Del Rio T."/>
            <person name="Copeland A."/>
            <person name="Tice H."/>
            <person name="Cheng J.F."/>
            <person name="Lucas S."/>
            <person name="Land M."/>
            <person name="Chen F."/>
            <person name="Bruce D."/>
            <person name="Goodwin L."/>
            <person name="Pitluck S."/>
            <person name="Ivanova N."/>
            <person name="Mavromatis K."/>
            <person name="Mikhailova N."/>
            <person name="Pati A."/>
            <person name="Chen A."/>
            <person name="Palaniappan K."/>
            <person name="Hauser L."/>
            <person name="Chang Y.J."/>
            <person name="Jeffries C.D."/>
            <person name="Munk C."/>
            <person name="Kiss H."/>
            <person name="Chain P."/>
            <person name="Han C."/>
            <person name="Brettin T."/>
            <person name="Detter J.C."/>
            <person name="Schuler E."/>
            <person name="Goker M."/>
            <person name="Rohde M."/>
            <person name="Bristow J."/>
            <person name="Eisen J.A."/>
            <person name="Markowitz V."/>
            <person name="Hugenholtz P."/>
            <person name="Kyrpides N.C."/>
            <person name="Klenk H.P."/>
        </authorList>
    </citation>
    <scope>NUCLEOTIDE SEQUENCE [LARGE SCALE GENOMIC DNA]</scope>
    <source>
        <strain evidence="3 4">DSM 5692</strain>
    </source>
</reference>
<dbReference type="KEGG" id="drt:Dret_1386"/>
<accession>C8X2M6</accession>
<proteinExistence type="predicted"/>
<keyword evidence="2" id="KW-1133">Transmembrane helix</keyword>
<gene>
    <name evidence="3" type="ordered locus">Dret_1386</name>
</gene>
<keyword evidence="4" id="KW-1185">Reference proteome</keyword>
<dbReference type="EMBL" id="CP001734">
    <property type="protein sequence ID" value="ACV68673.1"/>
    <property type="molecule type" value="Genomic_DNA"/>
</dbReference>
<feature type="compositionally biased region" description="Basic and acidic residues" evidence="1">
    <location>
        <begin position="304"/>
        <end position="318"/>
    </location>
</feature>
<evidence type="ECO:0000313" key="3">
    <source>
        <dbReference type="EMBL" id="ACV68673.1"/>
    </source>
</evidence>
<organism evidence="3 4">
    <name type="scientific">Desulfohalobium retbaense (strain ATCC 49708 / DSM 5692 / JCM 16813 / HR100)</name>
    <dbReference type="NCBI Taxonomy" id="485915"/>
    <lineage>
        <taxon>Bacteria</taxon>
        <taxon>Pseudomonadati</taxon>
        <taxon>Thermodesulfobacteriota</taxon>
        <taxon>Desulfovibrionia</taxon>
        <taxon>Desulfovibrionales</taxon>
        <taxon>Desulfohalobiaceae</taxon>
        <taxon>Desulfohalobium</taxon>
    </lineage>
</organism>
<dbReference type="eggNOG" id="ENOG502ZW6V">
    <property type="taxonomic scope" value="Bacteria"/>
</dbReference>
<evidence type="ECO:0000256" key="2">
    <source>
        <dbReference type="SAM" id="Phobius"/>
    </source>
</evidence>
<feature type="transmembrane region" description="Helical" evidence="2">
    <location>
        <begin position="30"/>
        <end position="51"/>
    </location>
</feature>
<dbReference type="STRING" id="485915.Dret_1386"/>
<protein>
    <submittedName>
        <fullName evidence="3">Uncharacterized protein</fullName>
    </submittedName>
</protein>
<name>C8X2M6_DESRD</name>
<feature type="region of interest" description="Disordered" evidence="1">
    <location>
        <begin position="294"/>
        <end position="318"/>
    </location>
</feature>
<dbReference type="OrthoDB" id="9942688at2"/>
<dbReference type="AlphaFoldDB" id="C8X2M6"/>
<dbReference type="HOGENOM" id="CLU_873546_0_0_7"/>
<evidence type="ECO:0000256" key="1">
    <source>
        <dbReference type="SAM" id="MobiDB-lite"/>
    </source>
</evidence>
<keyword evidence="2" id="KW-0472">Membrane</keyword>
<sequence length="318" mass="35721">MARFGIILFLLLLVVGFVIRQLSRQGTSPRFRFVVLGLGGLLLVLAGLGVYSTWRQPQSSLPQTEFAAQRSEILETIEQRLEAGKYDDAYDFARRYRDVQDPALEKLLRRAHEQTLLARIESLPETQPGRIAELYAQLTDIAPDKGYADKAAQWRLQAKRQEQKALQEALAELPPDQHPARWLVYRRLSQLAPEEAVFAKREEEIGQALTHLVQESPWSDACSSSAIRACRFKGFTAFDPVASEPLGSIIGVAWRPKGALIDVESGLTAPENAHYYIVLPQAGPLVLAKTSQTETKLPEPLQPWRDRLVPDDRYPVAE</sequence>